<dbReference type="PANTHER" id="PTHR34982">
    <property type="entry name" value="YOP PROTEINS TRANSLOCATION PROTEIN L"/>
    <property type="match status" value="1"/>
</dbReference>
<evidence type="ECO:0000256" key="3">
    <source>
        <dbReference type="ARBA" id="ARBA00006602"/>
    </source>
</evidence>
<dbReference type="GO" id="GO:0015031">
    <property type="term" value="P:protein transport"/>
    <property type="evidence" value="ECO:0007669"/>
    <property type="project" value="UniProtKB-KW"/>
</dbReference>
<evidence type="ECO:0000256" key="7">
    <source>
        <dbReference type="ARBA" id="ARBA00022795"/>
    </source>
</evidence>
<protein>
    <recommendedName>
        <fullName evidence="4">Flagellar assembly protein FliH</fullName>
    </recommendedName>
</protein>
<comment type="function">
    <text evidence="1">Needed for flagellar regrowth and assembly.</text>
</comment>
<sequence length="249" mass="28113">MRDRADIISRDSATRIERWHLPEVKGAFEQAPAQDAVPENGETLAVDAVSLPTTEQLQALYAESEKSGWEQGYRQGQQKGMEDGYAEGLTRAEAERRALQNILAGFFSPLQALDSSVEQSLLSLSLEIARQVLRHELQLRPEILLPVLREALRAVPLRSVRPDLHMHPEDVEMLQRLMPELVEQGVTLIADAQIERGGAVLSAGLDDNVARPDRRWQDRELDHAATQLDLRLETRWRLVLERLFGEMSA</sequence>
<dbReference type="RefSeq" id="WP_101537384.1">
    <property type="nucleotide sequence ID" value="NZ_MXAV01000020.1"/>
</dbReference>
<dbReference type="GO" id="GO:0003774">
    <property type="term" value="F:cytoskeletal motor activity"/>
    <property type="evidence" value="ECO:0007669"/>
    <property type="project" value="InterPro"/>
</dbReference>
<dbReference type="PRINTS" id="PR01003">
    <property type="entry name" value="FLGFLIH"/>
</dbReference>
<dbReference type="OrthoDB" id="5296952at2"/>
<keyword evidence="7" id="KW-1005">Bacterial flagellum biogenesis</keyword>
<evidence type="ECO:0000313" key="12">
    <source>
        <dbReference type="Proteomes" id="UP000234329"/>
    </source>
</evidence>
<dbReference type="InterPro" id="IPR051472">
    <property type="entry name" value="T3SS_Stator/FliH"/>
</dbReference>
<dbReference type="InterPro" id="IPR000563">
    <property type="entry name" value="Flag_FliH"/>
</dbReference>
<evidence type="ECO:0000256" key="8">
    <source>
        <dbReference type="ARBA" id="ARBA00022927"/>
    </source>
</evidence>
<evidence type="ECO:0000256" key="2">
    <source>
        <dbReference type="ARBA" id="ARBA00004496"/>
    </source>
</evidence>
<comment type="similarity">
    <text evidence="3">Belongs to the FliH family.</text>
</comment>
<evidence type="ECO:0000259" key="10">
    <source>
        <dbReference type="Pfam" id="PF02108"/>
    </source>
</evidence>
<evidence type="ECO:0000256" key="5">
    <source>
        <dbReference type="ARBA" id="ARBA00022448"/>
    </source>
</evidence>
<keyword evidence="8" id="KW-0653">Protein transport</keyword>
<comment type="subcellular location">
    <subcellularLocation>
        <location evidence="2">Cytoplasm</location>
    </subcellularLocation>
</comment>
<accession>A0A2I1DN05</accession>
<keyword evidence="9" id="KW-1006">Bacterial flagellum protein export</keyword>
<dbReference type="GO" id="GO:0071973">
    <property type="term" value="P:bacterial-type flagellum-dependent cell motility"/>
    <property type="evidence" value="ECO:0007669"/>
    <property type="project" value="InterPro"/>
</dbReference>
<proteinExistence type="inferred from homology"/>
<dbReference type="AlphaFoldDB" id="A0A2I1DN05"/>
<evidence type="ECO:0000256" key="1">
    <source>
        <dbReference type="ARBA" id="ARBA00003041"/>
    </source>
</evidence>
<reference evidence="11 12" key="1">
    <citation type="submission" date="2017-03" db="EMBL/GenBank/DDBJ databases">
        <title>Draft genime sequence of the acidophilic sulfur-oxidizing bacterium Acidithiobacillus sp. SH, isolated from seawater.</title>
        <authorList>
            <person name="Sharmin S."/>
            <person name="Tokuhisa M."/>
            <person name="Kanao T."/>
            <person name="Kamimura K."/>
        </authorList>
    </citation>
    <scope>NUCLEOTIDE SEQUENCE [LARGE SCALE GENOMIC DNA]</scope>
    <source>
        <strain evidence="11 12">SH</strain>
    </source>
</reference>
<evidence type="ECO:0000256" key="9">
    <source>
        <dbReference type="ARBA" id="ARBA00023225"/>
    </source>
</evidence>
<dbReference type="GO" id="GO:0009288">
    <property type="term" value="C:bacterial-type flagellum"/>
    <property type="evidence" value="ECO:0007669"/>
    <property type="project" value="InterPro"/>
</dbReference>
<dbReference type="InterPro" id="IPR018035">
    <property type="entry name" value="Flagellar_FliH/T3SS_HrpE"/>
</dbReference>
<keyword evidence="6" id="KW-0963">Cytoplasm</keyword>
<evidence type="ECO:0000256" key="6">
    <source>
        <dbReference type="ARBA" id="ARBA00022490"/>
    </source>
</evidence>
<feature type="domain" description="Flagellar assembly protein FliH/Type III secretion system HrpE" evidence="10">
    <location>
        <begin position="94"/>
        <end position="204"/>
    </location>
</feature>
<dbReference type="PANTHER" id="PTHR34982:SF1">
    <property type="entry name" value="FLAGELLAR ASSEMBLY PROTEIN FLIH"/>
    <property type="match status" value="1"/>
</dbReference>
<gene>
    <name evidence="11" type="ORF">B1757_05585</name>
</gene>
<dbReference type="InParanoid" id="A0A2I1DN05"/>
<evidence type="ECO:0000256" key="4">
    <source>
        <dbReference type="ARBA" id="ARBA00016507"/>
    </source>
</evidence>
<dbReference type="Proteomes" id="UP000234329">
    <property type="component" value="Unassembled WGS sequence"/>
</dbReference>
<dbReference type="Pfam" id="PF02108">
    <property type="entry name" value="FliH"/>
    <property type="match status" value="1"/>
</dbReference>
<dbReference type="GO" id="GO:0005829">
    <property type="term" value="C:cytosol"/>
    <property type="evidence" value="ECO:0007669"/>
    <property type="project" value="TreeGrafter"/>
</dbReference>
<organism evidence="11 12">
    <name type="scientific">Acidithiobacillus marinus</name>
    <dbReference type="NCBI Taxonomy" id="187490"/>
    <lineage>
        <taxon>Bacteria</taxon>
        <taxon>Pseudomonadati</taxon>
        <taxon>Pseudomonadota</taxon>
        <taxon>Acidithiobacillia</taxon>
        <taxon>Acidithiobacillales</taxon>
        <taxon>Acidithiobacillaceae</taxon>
        <taxon>Acidithiobacillus</taxon>
    </lineage>
</organism>
<keyword evidence="5" id="KW-0813">Transport</keyword>
<dbReference type="GO" id="GO:0044781">
    <property type="term" value="P:bacterial-type flagellum organization"/>
    <property type="evidence" value="ECO:0007669"/>
    <property type="project" value="UniProtKB-KW"/>
</dbReference>
<comment type="caution">
    <text evidence="11">The sequence shown here is derived from an EMBL/GenBank/DDBJ whole genome shotgun (WGS) entry which is preliminary data.</text>
</comment>
<name>A0A2I1DN05_9PROT</name>
<keyword evidence="12" id="KW-1185">Reference proteome</keyword>
<dbReference type="EMBL" id="MXAV01000020">
    <property type="protein sequence ID" value="PKY11260.1"/>
    <property type="molecule type" value="Genomic_DNA"/>
</dbReference>
<evidence type="ECO:0000313" key="11">
    <source>
        <dbReference type="EMBL" id="PKY11260.1"/>
    </source>
</evidence>